<name>A0AAX3BF86_9SPIR</name>
<dbReference type="KEGG" id="taqu:KDW03_03115"/>
<organism evidence="1 2">
    <name type="scientific">Thermospira aquatica</name>
    <dbReference type="NCBI Taxonomy" id="2828656"/>
    <lineage>
        <taxon>Bacteria</taxon>
        <taxon>Pseudomonadati</taxon>
        <taxon>Spirochaetota</taxon>
        <taxon>Spirochaetia</taxon>
        <taxon>Brevinematales</taxon>
        <taxon>Thermospiraceae</taxon>
        <taxon>Thermospira</taxon>
    </lineage>
</organism>
<gene>
    <name evidence="1" type="ORF">KDW03_03115</name>
</gene>
<reference evidence="1" key="1">
    <citation type="submission" date="2021-04" db="EMBL/GenBank/DDBJ databases">
        <authorList>
            <person name="Postec A."/>
        </authorList>
    </citation>
    <scope>NUCLEOTIDE SEQUENCE</scope>
    <source>
        <strain evidence="1">F1F22</strain>
    </source>
</reference>
<sequence>MFERRPIYRKRQNNIKSQQKGEKEILDYFVRITGLKIEKNNIKKPAKRRKGDTGLLCEDNRFKNRNYAARLLRTARKNHLCRQEKLP</sequence>
<keyword evidence="2" id="KW-1185">Reference proteome</keyword>
<evidence type="ECO:0000313" key="1">
    <source>
        <dbReference type="EMBL" id="URA10810.1"/>
    </source>
</evidence>
<proteinExistence type="predicted"/>
<protein>
    <submittedName>
        <fullName evidence="1">Uncharacterized protein</fullName>
    </submittedName>
</protein>
<evidence type="ECO:0000313" key="2">
    <source>
        <dbReference type="Proteomes" id="UP001056539"/>
    </source>
</evidence>
<reference evidence="1" key="2">
    <citation type="submission" date="2022-06" db="EMBL/GenBank/DDBJ databases">
        <title>Thermospira aquatica gen. nov., sp. nov.</title>
        <authorList>
            <person name="Ben Ali Gam Z."/>
            <person name="Labat M."/>
        </authorList>
    </citation>
    <scope>NUCLEOTIDE SEQUENCE</scope>
    <source>
        <strain evidence="1">F1F22</strain>
    </source>
</reference>
<dbReference type="EMBL" id="CP073355">
    <property type="protein sequence ID" value="URA10810.1"/>
    <property type="molecule type" value="Genomic_DNA"/>
</dbReference>
<dbReference type="AlphaFoldDB" id="A0AAX3BF86"/>
<dbReference type="Proteomes" id="UP001056539">
    <property type="component" value="Chromosome"/>
</dbReference>
<accession>A0AAX3BF86</accession>